<evidence type="ECO:0000259" key="1">
    <source>
        <dbReference type="Pfam" id="PF20274"/>
    </source>
</evidence>
<comment type="caution">
    <text evidence="2">The sequence shown here is derived from an EMBL/GenBank/DDBJ whole genome shotgun (WGS) entry which is preliminary data.</text>
</comment>
<organism evidence="2 3">
    <name type="scientific">Shewanella xiamenensis</name>
    <dbReference type="NCBI Taxonomy" id="332186"/>
    <lineage>
        <taxon>Bacteria</taxon>
        <taxon>Pseudomonadati</taxon>
        <taxon>Pseudomonadota</taxon>
        <taxon>Gammaproteobacteria</taxon>
        <taxon>Alteromonadales</taxon>
        <taxon>Shewanellaceae</taxon>
        <taxon>Shewanella</taxon>
    </lineage>
</organism>
<evidence type="ECO:0000313" key="2">
    <source>
        <dbReference type="EMBL" id="MDV5390926.1"/>
    </source>
</evidence>
<evidence type="ECO:0000313" key="3">
    <source>
        <dbReference type="Proteomes" id="UP001187859"/>
    </source>
</evidence>
<gene>
    <name evidence="2" type="ORF">QM089_11855</name>
</gene>
<name>A0AAE4TG93_9GAMM</name>
<proteinExistence type="predicted"/>
<dbReference type="RefSeq" id="WP_317519879.1">
    <property type="nucleotide sequence ID" value="NZ_JASGOQ010000001.1"/>
</dbReference>
<dbReference type="InterPro" id="IPR046909">
    <property type="entry name" value="cREC_REC"/>
</dbReference>
<dbReference type="Pfam" id="PF20274">
    <property type="entry name" value="cREC_REC"/>
    <property type="match status" value="1"/>
</dbReference>
<feature type="domain" description="Cyclic-phosphate processing Receiver" evidence="1">
    <location>
        <begin position="1"/>
        <end position="89"/>
    </location>
</feature>
<dbReference type="AlphaFoldDB" id="A0AAE4TG93"/>
<reference evidence="2" key="1">
    <citation type="submission" date="2023-05" db="EMBL/GenBank/DDBJ databases">
        <title>Colonisation of extended spectrum b-lactamase- and carbapenemase-producing bacteria on hospital surfaces from low- and middle-income countries.</title>
        <authorList>
            <person name="Nieto-Rosado M."/>
            <person name="Sands K."/>
            <person name="Iregbu K."/>
            <person name="Zahra R."/>
            <person name="Mazarati J.B."/>
            <person name="Mehtar S."/>
            <person name="Barnards-Group B."/>
            <person name="Walsh T.R."/>
        </authorList>
    </citation>
    <scope>NUCLEOTIDE SEQUENCE</scope>
    <source>
        <strain evidence="2">PP-E493</strain>
    </source>
</reference>
<sequence>MKIFLDDERLAPTGWLHVRWPDEVIFYLAKGMVTDISLDHDLGDDARGTGYDVLLWIEQAIVDTGFKPPKINVHTSNPAARIRMLAAVEQITRLAEMKSQ</sequence>
<protein>
    <recommendedName>
        <fullName evidence="1">Cyclic-phosphate processing Receiver domain-containing protein</fullName>
    </recommendedName>
</protein>
<dbReference type="Proteomes" id="UP001187859">
    <property type="component" value="Unassembled WGS sequence"/>
</dbReference>
<dbReference type="EMBL" id="JASGOQ010000001">
    <property type="protein sequence ID" value="MDV5390926.1"/>
    <property type="molecule type" value="Genomic_DNA"/>
</dbReference>
<accession>A0AAE4TG93</accession>